<dbReference type="OrthoDB" id="333905at2759"/>
<proteinExistence type="predicted"/>
<evidence type="ECO:0000313" key="2">
    <source>
        <dbReference type="Proteomes" id="UP000266673"/>
    </source>
</evidence>
<organism evidence="1 2">
    <name type="scientific">Gigaspora rosea</name>
    <dbReference type="NCBI Taxonomy" id="44941"/>
    <lineage>
        <taxon>Eukaryota</taxon>
        <taxon>Fungi</taxon>
        <taxon>Fungi incertae sedis</taxon>
        <taxon>Mucoromycota</taxon>
        <taxon>Glomeromycotina</taxon>
        <taxon>Glomeromycetes</taxon>
        <taxon>Diversisporales</taxon>
        <taxon>Gigasporaceae</taxon>
        <taxon>Gigaspora</taxon>
    </lineage>
</organism>
<evidence type="ECO:0000313" key="1">
    <source>
        <dbReference type="EMBL" id="RIB06734.1"/>
    </source>
</evidence>
<dbReference type="AlphaFoldDB" id="A0A397U992"/>
<reference evidence="1 2" key="1">
    <citation type="submission" date="2018-06" db="EMBL/GenBank/DDBJ databases">
        <title>Comparative genomics reveals the genomic features of Rhizophagus irregularis, R. cerebriforme, R. diaphanum and Gigaspora rosea, and their symbiotic lifestyle signature.</title>
        <authorList>
            <person name="Morin E."/>
            <person name="San Clemente H."/>
            <person name="Chen E.C.H."/>
            <person name="De La Providencia I."/>
            <person name="Hainaut M."/>
            <person name="Kuo A."/>
            <person name="Kohler A."/>
            <person name="Murat C."/>
            <person name="Tang N."/>
            <person name="Roy S."/>
            <person name="Loubradou J."/>
            <person name="Henrissat B."/>
            <person name="Grigoriev I.V."/>
            <person name="Corradi N."/>
            <person name="Roux C."/>
            <person name="Martin F.M."/>
        </authorList>
    </citation>
    <scope>NUCLEOTIDE SEQUENCE [LARGE SCALE GENOMIC DNA]</scope>
    <source>
        <strain evidence="1 2">DAOM 194757</strain>
    </source>
</reference>
<gene>
    <name evidence="1" type="ORF">C2G38_2115405</name>
</gene>
<comment type="caution">
    <text evidence="1">The sequence shown here is derived from an EMBL/GenBank/DDBJ whole genome shotgun (WGS) entry which is preliminary data.</text>
</comment>
<dbReference type="Proteomes" id="UP000266673">
    <property type="component" value="Unassembled WGS sequence"/>
</dbReference>
<name>A0A397U992_9GLOM</name>
<dbReference type="EMBL" id="QKWP01001768">
    <property type="protein sequence ID" value="RIB06734.1"/>
    <property type="molecule type" value="Genomic_DNA"/>
</dbReference>
<keyword evidence="2" id="KW-1185">Reference proteome</keyword>
<sequence length="279" mass="32369">MFSCYSSETDRHLDLKSKKHNSTKTNFHSQNRFINGNVLQTDPHCGGAINIYSLVSNLPNKKTTDLGRKTTDLERIRLKQEHERRYKLCAEQEKSLRERTNRQSSLKQGENNDALKKFYARKAREVGLLNCPGNHSSPKVTMNLPEISNSETTQKLRLTPKKNDSRKSRDIVERIKAGYRIVKFIKFQVTRQKTRRIVSKLCKIRTFENHLKSLKSTNNNDVNILKDPILKILEQLNQISCDDSEVILARKNQIVKMAQIMLASLNEKCINFNYSLDVY</sequence>
<protein>
    <submittedName>
        <fullName evidence="1">Uncharacterized protein</fullName>
    </submittedName>
</protein>
<accession>A0A397U992</accession>